<dbReference type="Proteomes" id="UP000501179">
    <property type="component" value="Chromosome"/>
</dbReference>
<keyword evidence="2" id="KW-1185">Reference proteome</keyword>
<reference evidence="1 2" key="1">
    <citation type="submission" date="2020-03" db="EMBL/GenBank/DDBJ databases">
        <title>A novel species.</title>
        <authorList>
            <person name="Gao J."/>
        </authorList>
    </citation>
    <scope>NUCLEOTIDE SEQUENCE [LARGE SCALE GENOMIC DNA]</scope>
    <source>
        <strain evidence="1 2">QMT-12</strain>
    </source>
</reference>
<gene>
    <name evidence="1" type="ORF">HA039_21985</name>
</gene>
<organism evidence="1 2">
    <name type="scientific">Streptomyces liangshanensis</name>
    <dbReference type="NCBI Taxonomy" id="2717324"/>
    <lineage>
        <taxon>Bacteria</taxon>
        <taxon>Bacillati</taxon>
        <taxon>Actinomycetota</taxon>
        <taxon>Actinomycetes</taxon>
        <taxon>Kitasatosporales</taxon>
        <taxon>Streptomycetaceae</taxon>
        <taxon>Streptomyces</taxon>
    </lineage>
</organism>
<evidence type="ECO:0000313" key="2">
    <source>
        <dbReference type="Proteomes" id="UP000501179"/>
    </source>
</evidence>
<name>A0A6G9H300_9ACTN</name>
<protein>
    <submittedName>
        <fullName evidence="1">Uncharacterized protein</fullName>
    </submittedName>
</protein>
<dbReference type="AlphaFoldDB" id="A0A6G9H300"/>
<accession>A0A6G9H300</accession>
<evidence type="ECO:0000313" key="1">
    <source>
        <dbReference type="EMBL" id="QIQ04601.1"/>
    </source>
</evidence>
<sequence>MAQVDPNKNLTSEQFPELNRSFYGSDPADYFRKRLDLLILAAAKPRELDAMLAKGLRYGEVTVRQQETEPADEDAASLQAFVSTEAEVLLHHASEALLRLYFAHAEGQPCPWLECAGLTSFKVFKRRVAQLRDDPIPVENVSRVFLGRVSDGSSDELKVHIDTTSRFLRLVAKRLLSDSNLYNSAKHGLAVLSGPASLVMTDEQTGASFGGGGPSLSYLEIETKDNRDRLWRWTTRWVDAEQTIIQTHAVITAMSSLWEIARARYTDAEINGVQVLTAEAVKQFAGFGGTRTNPFTRSSFSLDYYQPQPAEDATGVNSASGA</sequence>
<dbReference type="EMBL" id="CP050177">
    <property type="protein sequence ID" value="QIQ04601.1"/>
    <property type="molecule type" value="Genomic_DNA"/>
</dbReference>
<proteinExistence type="predicted"/>
<dbReference type="RefSeq" id="WP_167032625.1">
    <property type="nucleotide sequence ID" value="NZ_CP050177.1"/>
</dbReference>
<dbReference type="KEGG" id="slia:HA039_21985"/>